<protein>
    <submittedName>
        <fullName evidence="4">Uncharacterized protein</fullName>
    </submittedName>
</protein>
<gene>
    <name evidence="4" type="ORF">HDU87_006269</name>
</gene>
<evidence type="ECO:0000256" key="2">
    <source>
        <dbReference type="ARBA" id="ARBA00023054"/>
    </source>
</evidence>
<dbReference type="Proteomes" id="UP001212152">
    <property type="component" value="Unassembled WGS sequence"/>
</dbReference>
<dbReference type="InterPro" id="IPR051655">
    <property type="entry name" value="FAM161"/>
</dbReference>
<dbReference type="PANTHER" id="PTHR21501:SF1">
    <property type="entry name" value="PROTEIN FAM-161"/>
    <property type="match status" value="1"/>
</dbReference>
<dbReference type="InterPro" id="IPR019579">
    <property type="entry name" value="FAM161A/B"/>
</dbReference>
<feature type="compositionally biased region" description="Low complexity" evidence="3">
    <location>
        <begin position="261"/>
        <end position="278"/>
    </location>
</feature>
<accession>A0AAD5TG16</accession>
<evidence type="ECO:0000313" key="5">
    <source>
        <dbReference type="Proteomes" id="UP001212152"/>
    </source>
</evidence>
<dbReference type="AlphaFoldDB" id="A0AAD5TG16"/>
<evidence type="ECO:0000256" key="3">
    <source>
        <dbReference type="SAM" id="MobiDB-lite"/>
    </source>
</evidence>
<proteinExistence type="inferred from homology"/>
<organism evidence="4 5">
    <name type="scientific">Geranomyces variabilis</name>
    <dbReference type="NCBI Taxonomy" id="109894"/>
    <lineage>
        <taxon>Eukaryota</taxon>
        <taxon>Fungi</taxon>
        <taxon>Fungi incertae sedis</taxon>
        <taxon>Chytridiomycota</taxon>
        <taxon>Chytridiomycota incertae sedis</taxon>
        <taxon>Chytridiomycetes</taxon>
        <taxon>Spizellomycetales</taxon>
        <taxon>Powellomycetaceae</taxon>
        <taxon>Geranomyces</taxon>
    </lineage>
</organism>
<dbReference type="PANTHER" id="PTHR21501">
    <property type="entry name" value="PROTEIN FAM-161"/>
    <property type="match status" value="1"/>
</dbReference>
<dbReference type="Pfam" id="PF10595">
    <property type="entry name" value="FAM161A_B"/>
    <property type="match status" value="1"/>
</dbReference>
<feature type="compositionally biased region" description="Basic and acidic residues" evidence="3">
    <location>
        <begin position="393"/>
        <end position="410"/>
    </location>
</feature>
<keyword evidence="5" id="KW-1185">Reference proteome</keyword>
<comment type="similarity">
    <text evidence="1">Belongs to the FAM161 family.</text>
</comment>
<comment type="caution">
    <text evidence="4">The sequence shown here is derived from an EMBL/GenBank/DDBJ whole genome shotgun (WGS) entry which is preliminary data.</text>
</comment>
<name>A0AAD5TG16_9FUNG</name>
<dbReference type="GO" id="GO:0005929">
    <property type="term" value="C:cilium"/>
    <property type="evidence" value="ECO:0007669"/>
    <property type="project" value="TreeGrafter"/>
</dbReference>
<dbReference type="GO" id="GO:0005856">
    <property type="term" value="C:cytoskeleton"/>
    <property type="evidence" value="ECO:0007669"/>
    <property type="project" value="UniProtKB-ARBA"/>
</dbReference>
<dbReference type="GO" id="GO:0044782">
    <property type="term" value="P:cilium organization"/>
    <property type="evidence" value="ECO:0007669"/>
    <property type="project" value="TreeGrafter"/>
</dbReference>
<feature type="compositionally biased region" description="Basic and acidic residues" evidence="3">
    <location>
        <begin position="362"/>
        <end position="379"/>
    </location>
</feature>
<evidence type="ECO:0000256" key="1">
    <source>
        <dbReference type="ARBA" id="ARBA00006663"/>
    </source>
</evidence>
<keyword evidence="2" id="KW-0175">Coiled coil</keyword>
<dbReference type="EMBL" id="JADGJQ010000053">
    <property type="protein sequence ID" value="KAJ3175319.1"/>
    <property type="molecule type" value="Genomic_DNA"/>
</dbReference>
<feature type="region of interest" description="Disordered" evidence="3">
    <location>
        <begin position="239"/>
        <end position="427"/>
    </location>
</feature>
<sequence>MAALQDQQAQVPYSIPSKCHTAISQLDALETQALQSLVYTQQAATAAAQRQELRSLQAAPDFWGHWKPQGGVVLGGRDVDKLLFETYADVDLDDLWRAVRDYEQHAFPLEDREVAKQFFEELEGAWVADGPAEGKAVRAWDDGDVENDPVVARLEQRKKKRAAPVKAWVPRAAINLPGRKTTSAKRLAKELAERNAMLDARRQQGFPATPIPASTLIPKYAAIIAKRSTRSALLRAEAARDASRRAPPLGLLVEATPPASPEAANRRSSSPASRSVSRLIAEAAADGQRRRQRHEENEKNAGLTDEHIFHPKVNHEMPDFRDLQSKFAEKLKSRKKAVSPTRPQPFPGVEIHHTHLRSPHKKCVDATKDRRPKPAKEAPKPSSTSARNTFSSKLRETFRKELERKREAAHQQELADEAQRQEQRKKLQARIRANLGVAAANAKELSNQHKRTDFQARQRERDNEYLEQLEKMKSRVESRPCLFEQVEVDRAARKAVKGLFPTWTFIRKGGQIANPGLFVLIL</sequence>
<feature type="compositionally biased region" description="Basic and acidic residues" evidence="3">
    <location>
        <begin position="287"/>
        <end position="331"/>
    </location>
</feature>
<evidence type="ECO:0000313" key="4">
    <source>
        <dbReference type="EMBL" id="KAJ3175319.1"/>
    </source>
</evidence>
<reference evidence="4" key="1">
    <citation type="submission" date="2020-05" db="EMBL/GenBank/DDBJ databases">
        <title>Phylogenomic resolution of chytrid fungi.</title>
        <authorList>
            <person name="Stajich J.E."/>
            <person name="Amses K."/>
            <person name="Simmons R."/>
            <person name="Seto K."/>
            <person name="Myers J."/>
            <person name="Bonds A."/>
            <person name="Quandt C.A."/>
            <person name="Barry K."/>
            <person name="Liu P."/>
            <person name="Grigoriev I."/>
            <person name="Longcore J.E."/>
            <person name="James T.Y."/>
        </authorList>
    </citation>
    <scope>NUCLEOTIDE SEQUENCE</scope>
    <source>
        <strain evidence="4">JEL0379</strain>
    </source>
</reference>